<evidence type="ECO:0000256" key="7">
    <source>
        <dbReference type="ARBA" id="ARBA00029440"/>
    </source>
</evidence>
<dbReference type="InterPro" id="IPR050795">
    <property type="entry name" value="Asn_Synthetase"/>
</dbReference>
<keyword evidence="11" id="KW-1185">Reference proteome</keyword>
<evidence type="ECO:0000259" key="9">
    <source>
        <dbReference type="PROSITE" id="PS51278"/>
    </source>
</evidence>
<evidence type="ECO:0000256" key="6">
    <source>
        <dbReference type="ARBA" id="ARBA00022888"/>
    </source>
</evidence>
<dbReference type="Pfam" id="PF13537">
    <property type="entry name" value="GATase_7"/>
    <property type="match status" value="1"/>
</dbReference>
<dbReference type="EMBL" id="JALNMJ010000024">
    <property type="protein sequence ID" value="MCK7615335.1"/>
    <property type="molecule type" value="Genomic_DNA"/>
</dbReference>
<dbReference type="Gene3D" id="3.40.50.620">
    <property type="entry name" value="HUPs"/>
    <property type="match status" value="1"/>
</dbReference>
<dbReference type="PANTHER" id="PTHR11772:SF2">
    <property type="entry name" value="ASPARAGINE SYNTHETASE [GLUTAMINE-HYDROLYZING]"/>
    <property type="match status" value="1"/>
</dbReference>
<reference evidence="10" key="1">
    <citation type="submission" date="2022-04" db="EMBL/GenBank/DDBJ databases">
        <title>Roseibium sp. CAU 1639 isolated from mud.</title>
        <authorList>
            <person name="Kim W."/>
        </authorList>
    </citation>
    <scope>NUCLEOTIDE SEQUENCE</scope>
    <source>
        <strain evidence="10">CAU 1639</strain>
    </source>
</reference>
<dbReference type="InterPro" id="IPR006426">
    <property type="entry name" value="Asn_synth_AEB"/>
</dbReference>
<dbReference type="InterPro" id="IPR014729">
    <property type="entry name" value="Rossmann-like_a/b/a_fold"/>
</dbReference>
<name>A0ABT0H0X0_9HYPH</name>
<evidence type="ECO:0000256" key="2">
    <source>
        <dbReference type="ARBA" id="ARBA00022598"/>
    </source>
</evidence>
<dbReference type="PANTHER" id="PTHR11772">
    <property type="entry name" value="ASPARAGINE SYNTHETASE"/>
    <property type="match status" value="1"/>
</dbReference>
<dbReference type="PIRSF" id="PIRSF001589">
    <property type="entry name" value="Asn_synthetase_glu-h"/>
    <property type="match status" value="1"/>
</dbReference>
<keyword evidence="4" id="KW-0547">Nucleotide-binding</keyword>
<evidence type="ECO:0000256" key="5">
    <source>
        <dbReference type="ARBA" id="ARBA00022840"/>
    </source>
</evidence>
<proteinExistence type="predicted"/>
<feature type="domain" description="Glutamine amidotransferase type-2" evidence="9">
    <location>
        <begin position="2"/>
        <end position="166"/>
    </location>
</feature>
<evidence type="ECO:0000256" key="1">
    <source>
        <dbReference type="ARBA" id="ARBA00012737"/>
    </source>
</evidence>
<comment type="catalytic activity">
    <reaction evidence="8">
        <text>L-aspartate + L-glutamine + ATP + H2O = L-asparagine + L-glutamate + AMP + diphosphate + H(+)</text>
        <dbReference type="Rhea" id="RHEA:12228"/>
        <dbReference type="ChEBI" id="CHEBI:15377"/>
        <dbReference type="ChEBI" id="CHEBI:15378"/>
        <dbReference type="ChEBI" id="CHEBI:29985"/>
        <dbReference type="ChEBI" id="CHEBI:29991"/>
        <dbReference type="ChEBI" id="CHEBI:30616"/>
        <dbReference type="ChEBI" id="CHEBI:33019"/>
        <dbReference type="ChEBI" id="CHEBI:58048"/>
        <dbReference type="ChEBI" id="CHEBI:58359"/>
        <dbReference type="ChEBI" id="CHEBI:456215"/>
        <dbReference type="EC" id="6.3.5.4"/>
    </reaction>
</comment>
<keyword evidence="2" id="KW-0436">Ligase</keyword>
<dbReference type="Proteomes" id="UP001431221">
    <property type="component" value="Unassembled WGS sequence"/>
</dbReference>
<dbReference type="SUPFAM" id="SSF56235">
    <property type="entry name" value="N-terminal nucleophile aminohydrolases (Ntn hydrolases)"/>
    <property type="match status" value="1"/>
</dbReference>
<organism evidence="10 11">
    <name type="scientific">Roseibium sediminicola</name>
    <dbReference type="NCBI Taxonomy" id="2933272"/>
    <lineage>
        <taxon>Bacteria</taxon>
        <taxon>Pseudomonadati</taxon>
        <taxon>Pseudomonadota</taxon>
        <taxon>Alphaproteobacteria</taxon>
        <taxon>Hyphomicrobiales</taxon>
        <taxon>Stappiaceae</taxon>
        <taxon>Roseibium</taxon>
    </lineage>
</organism>
<comment type="caution">
    <text evidence="10">The sequence shown here is derived from an EMBL/GenBank/DDBJ whole genome shotgun (WGS) entry which is preliminary data.</text>
</comment>
<dbReference type="InterPro" id="IPR001962">
    <property type="entry name" value="Asn_synthase"/>
</dbReference>
<evidence type="ECO:0000256" key="8">
    <source>
        <dbReference type="ARBA" id="ARBA00048741"/>
    </source>
</evidence>
<dbReference type="Gene3D" id="3.60.20.10">
    <property type="entry name" value="Glutamine Phosphoribosylpyrophosphate, subunit 1, domain 1"/>
    <property type="match status" value="1"/>
</dbReference>
<evidence type="ECO:0000313" key="10">
    <source>
        <dbReference type="EMBL" id="MCK7615335.1"/>
    </source>
</evidence>
<evidence type="ECO:0000256" key="3">
    <source>
        <dbReference type="ARBA" id="ARBA00022605"/>
    </source>
</evidence>
<dbReference type="PROSITE" id="PS51278">
    <property type="entry name" value="GATASE_TYPE_2"/>
    <property type="match status" value="1"/>
</dbReference>
<dbReference type="InterPro" id="IPR029055">
    <property type="entry name" value="Ntn_hydrolases_N"/>
</dbReference>
<dbReference type="SUPFAM" id="SSF52402">
    <property type="entry name" value="Adenine nucleotide alpha hydrolases-like"/>
    <property type="match status" value="1"/>
</dbReference>
<sequence>MCSFVFSTIQPTTTEFNRIMALRGPDFTQSHVIEGCFFCHNLLSMRGDYVGQPYVADTENVVVMFNGEIYNCPETYSSEARYLFDLYKDKGADCFKELDGEYAIVIVDFCAGVVHVARDCFGTKPLFFGARGDEFGFASYRDALLVLGFDEVRPLKPNHAVEYSLDRTRILEREIYTFNLAQFKTDMTGWFDAFDRAVAKRVKHMKGKAFVGLSSGYDSGAIAASLIAQGKDFMSVTVEGREDPEVVEGRLAAVRASGNEPITIPDTELEVEKLRKWLDDNVEDQPYVIVNDSGERVEVGKSVHKDKAALILAGVCERAKAAGALVYLSGSGADEIVSDYGFDGHKFFAHSNFGGKFPNNLLGRFPWASVFGSTQAAYLAKEEMVAGSFGMEARYPFLDVEVVQEFLNLKAEVKNRLYKSVIREYLAHRDFPVKENVKIGFGFKPQDKDKKKKPFFRFLSKKKLARLFR</sequence>
<dbReference type="InterPro" id="IPR017932">
    <property type="entry name" value="GATase_2_dom"/>
</dbReference>
<dbReference type="EC" id="6.3.5.4" evidence="1"/>
<accession>A0ABT0H0X0</accession>
<evidence type="ECO:0000313" key="11">
    <source>
        <dbReference type="Proteomes" id="UP001431221"/>
    </source>
</evidence>
<keyword evidence="5" id="KW-0067">ATP-binding</keyword>
<evidence type="ECO:0000256" key="4">
    <source>
        <dbReference type="ARBA" id="ARBA00022741"/>
    </source>
</evidence>
<dbReference type="RefSeq" id="WP_248158642.1">
    <property type="nucleotide sequence ID" value="NZ_JALNMJ010000024.1"/>
</dbReference>
<keyword evidence="3" id="KW-0028">Amino-acid biosynthesis</keyword>
<gene>
    <name evidence="10" type="ORF">M0H32_24470</name>
</gene>
<dbReference type="Pfam" id="PF00733">
    <property type="entry name" value="Asn_synthase"/>
    <property type="match status" value="2"/>
</dbReference>
<protein>
    <recommendedName>
        <fullName evidence="1">asparagine synthase (glutamine-hydrolyzing)</fullName>
        <ecNumber evidence="1">6.3.5.4</ecNumber>
    </recommendedName>
</protein>
<keyword evidence="6" id="KW-0061">Asparagine biosynthesis</keyword>
<comment type="pathway">
    <text evidence="7">Amino-acid biosynthesis.</text>
</comment>